<comment type="caution">
    <text evidence="1">The sequence shown here is derived from an EMBL/GenBank/DDBJ whole genome shotgun (WGS) entry which is preliminary data.</text>
</comment>
<proteinExistence type="predicted"/>
<evidence type="ECO:0000313" key="1">
    <source>
        <dbReference type="EMBL" id="RZD17744.1"/>
    </source>
</evidence>
<dbReference type="Proteomes" id="UP000319296">
    <property type="component" value="Unassembled WGS sequence"/>
</dbReference>
<dbReference type="NCBIfam" id="NF047399">
    <property type="entry name" value="BrnA_antitoxin_add"/>
    <property type="match status" value="1"/>
</dbReference>
<organism evidence="1 2">
    <name type="scientific">Candidatus Acididesulfobacter diazotrophicus</name>
    <dbReference type="NCBI Taxonomy" id="2597226"/>
    <lineage>
        <taxon>Bacteria</taxon>
        <taxon>Deltaproteobacteria</taxon>
        <taxon>Candidatus Acidulodesulfobacterales</taxon>
        <taxon>Candidatus Acididesulfobacter</taxon>
    </lineage>
</organism>
<evidence type="ECO:0000313" key="2">
    <source>
        <dbReference type="Proteomes" id="UP000319296"/>
    </source>
</evidence>
<gene>
    <name evidence="1" type="ORF">EVG15_09425</name>
</gene>
<dbReference type="EMBL" id="SGBB01000023">
    <property type="protein sequence ID" value="RZD17744.1"/>
    <property type="molecule type" value="Genomic_DNA"/>
</dbReference>
<protein>
    <submittedName>
        <fullName evidence="1">CopG family transcriptional regulator</fullName>
    </submittedName>
</protein>
<name>A0A519BKF1_9DELT</name>
<dbReference type="AlphaFoldDB" id="A0A519BKF1"/>
<sequence length="85" mass="9803">MKKNILAKTAEEFDRRFDEGEDVTDLIDISKAAIKRGGKKVRLTIDISESLVREIDDIRMKIGVDRGALVKIWLYERIKQEKGAR</sequence>
<accession>A0A519BKF1</accession>
<reference evidence="1 2" key="1">
    <citation type="journal article" date="2019" name="ISME J.">
        <title>Insights into ecological role of a new deltaproteobacterial order Candidatus Acidulodesulfobacterales by metagenomics and metatranscriptomics.</title>
        <authorList>
            <person name="Tan S."/>
            <person name="Liu J."/>
            <person name="Fang Y."/>
            <person name="Hedlund B.P."/>
            <person name="Lian Z.H."/>
            <person name="Huang L.Y."/>
            <person name="Li J.T."/>
            <person name="Huang L.N."/>
            <person name="Li W.J."/>
            <person name="Jiang H.C."/>
            <person name="Dong H.L."/>
            <person name="Shu W.S."/>
        </authorList>
    </citation>
    <scope>NUCLEOTIDE SEQUENCE [LARGE SCALE GENOMIC DNA]</scope>
    <source>
        <strain evidence="1">AP1</strain>
    </source>
</reference>